<evidence type="ECO:0000313" key="2">
    <source>
        <dbReference type="Proteomes" id="UP000823485"/>
    </source>
</evidence>
<dbReference type="Proteomes" id="UP000823485">
    <property type="component" value="Unassembled WGS sequence"/>
</dbReference>
<sequence length="92" mass="10768">MIEKVKDLIHDDARCKTIIKKVYEHPYIELKEVYKDVSKENRSFYEKALQKLMDEYILVELTSQAGSSVESRVPKKILIINPEISAELEEIL</sequence>
<name>A0ABS2R5B1_9BACI</name>
<evidence type="ECO:0000313" key="1">
    <source>
        <dbReference type="EMBL" id="MBM7714832.1"/>
    </source>
</evidence>
<organism evidence="1 2">
    <name type="scientific">Siminovitchia thermophila</name>
    <dbReference type="NCBI Taxonomy" id="1245522"/>
    <lineage>
        <taxon>Bacteria</taxon>
        <taxon>Bacillati</taxon>
        <taxon>Bacillota</taxon>
        <taxon>Bacilli</taxon>
        <taxon>Bacillales</taxon>
        <taxon>Bacillaceae</taxon>
        <taxon>Siminovitchia</taxon>
    </lineage>
</organism>
<dbReference type="RefSeq" id="WP_077113538.1">
    <property type="nucleotide sequence ID" value="NZ_JAFBFH010000010.1"/>
</dbReference>
<dbReference type="EMBL" id="JAFBFH010000010">
    <property type="protein sequence ID" value="MBM7714832.1"/>
    <property type="molecule type" value="Genomic_DNA"/>
</dbReference>
<accession>A0ABS2R5B1</accession>
<keyword evidence="2" id="KW-1185">Reference proteome</keyword>
<proteinExistence type="predicted"/>
<gene>
    <name evidence="1" type="ORF">JOC94_001804</name>
</gene>
<reference evidence="1 2" key="1">
    <citation type="submission" date="2021-01" db="EMBL/GenBank/DDBJ databases">
        <title>Genomic Encyclopedia of Type Strains, Phase IV (KMG-IV): sequencing the most valuable type-strain genomes for metagenomic binning, comparative biology and taxonomic classification.</title>
        <authorList>
            <person name="Goeker M."/>
        </authorList>
    </citation>
    <scope>NUCLEOTIDE SEQUENCE [LARGE SCALE GENOMIC DNA]</scope>
    <source>
        <strain evidence="1 2">DSM 105453</strain>
    </source>
</reference>
<protein>
    <submittedName>
        <fullName evidence="1">Uncharacterized protein</fullName>
    </submittedName>
</protein>
<comment type="caution">
    <text evidence="1">The sequence shown here is derived from an EMBL/GenBank/DDBJ whole genome shotgun (WGS) entry which is preliminary data.</text>
</comment>